<dbReference type="GeneID" id="66065915"/>
<comment type="subcellular location">
    <subcellularLocation>
        <location evidence="1">Membrane</location>
        <topology evidence="1">Single-pass type II membrane protein</topology>
    </subcellularLocation>
</comment>
<keyword evidence="16" id="KW-1185">Reference proteome</keyword>
<dbReference type="Pfam" id="PF02434">
    <property type="entry name" value="Fringe"/>
    <property type="match status" value="1"/>
</dbReference>
<keyword evidence="10 13" id="KW-1133">Transmembrane helix</keyword>
<keyword evidence="6" id="KW-0808">Transferase</keyword>
<feature type="domain" description="Fringe-like glycosyltransferase" evidence="14">
    <location>
        <begin position="241"/>
        <end position="315"/>
    </location>
</feature>
<dbReference type="OrthoDB" id="414175at2759"/>
<dbReference type="GO" id="GO:0000166">
    <property type="term" value="F:nucleotide binding"/>
    <property type="evidence" value="ECO:0007669"/>
    <property type="project" value="UniProtKB-KW"/>
</dbReference>
<evidence type="ECO:0000256" key="5">
    <source>
        <dbReference type="ARBA" id="ARBA00022676"/>
    </source>
</evidence>
<evidence type="ECO:0000256" key="9">
    <source>
        <dbReference type="ARBA" id="ARBA00022968"/>
    </source>
</evidence>
<dbReference type="RefSeq" id="XP_042998569.1">
    <property type="nucleotide sequence ID" value="XM_043142635.1"/>
</dbReference>
<dbReference type="PANTHER" id="PTHR23033">
    <property type="entry name" value="BETA1,3-GALACTOSYLTRANSFERASE"/>
    <property type="match status" value="1"/>
</dbReference>
<keyword evidence="11 13" id="KW-0472">Membrane</keyword>
<protein>
    <recommendedName>
        <fullName evidence="4">N-acetylgalactosaminide beta-1,3-galactosyltransferase</fullName>
        <ecNumber evidence="4">2.4.1.122</ecNumber>
    </recommendedName>
</protein>
<dbReference type="InterPro" id="IPR026050">
    <property type="entry name" value="C1GALT1/C1GALT1_chp1"/>
</dbReference>
<evidence type="ECO:0000256" key="1">
    <source>
        <dbReference type="ARBA" id="ARBA00004606"/>
    </source>
</evidence>
<feature type="region of interest" description="Disordered" evidence="12">
    <location>
        <begin position="76"/>
        <end position="125"/>
    </location>
</feature>
<evidence type="ECO:0000256" key="7">
    <source>
        <dbReference type="ARBA" id="ARBA00022692"/>
    </source>
</evidence>
<evidence type="ECO:0000313" key="15">
    <source>
        <dbReference type="EMBL" id="QUC20896.1"/>
    </source>
</evidence>
<proteinExistence type="inferred from homology"/>
<dbReference type="InterPro" id="IPR003378">
    <property type="entry name" value="Fringe-like_glycosylTrfase"/>
</dbReference>
<evidence type="ECO:0000256" key="13">
    <source>
        <dbReference type="SAM" id="Phobius"/>
    </source>
</evidence>
<keyword evidence="7 13" id="KW-0812">Transmembrane</keyword>
<feature type="transmembrane region" description="Helical" evidence="13">
    <location>
        <begin position="41"/>
        <end position="58"/>
    </location>
</feature>
<feature type="compositionally biased region" description="Basic and acidic residues" evidence="12">
    <location>
        <begin position="78"/>
        <end position="95"/>
    </location>
</feature>
<dbReference type="KEGG" id="uvi:66065915"/>
<evidence type="ECO:0000256" key="4">
    <source>
        <dbReference type="ARBA" id="ARBA00012557"/>
    </source>
</evidence>
<dbReference type="AlphaFoldDB" id="A0A8E5MIC9"/>
<dbReference type="GO" id="GO:0016263">
    <property type="term" value="F:glycoprotein-N-acetylgalactosamine 3-beta-galactosyltransferase activity"/>
    <property type="evidence" value="ECO:0007669"/>
    <property type="project" value="UniProtKB-EC"/>
</dbReference>
<keyword evidence="9" id="KW-0735">Signal-anchor</keyword>
<dbReference type="EMBL" id="CP072756">
    <property type="protein sequence ID" value="QUC20896.1"/>
    <property type="molecule type" value="Genomic_DNA"/>
</dbReference>
<organism evidence="15 16">
    <name type="scientific">Ustilaginoidea virens</name>
    <name type="common">Rice false smut fungus</name>
    <name type="synonym">Villosiclava virens</name>
    <dbReference type="NCBI Taxonomy" id="1159556"/>
    <lineage>
        <taxon>Eukaryota</taxon>
        <taxon>Fungi</taxon>
        <taxon>Dikarya</taxon>
        <taxon>Ascomycota</taxon>
        <taxon>Pezizomycotina</taxon>
        <taxon>Sordariomycetes</taxon>
        <taxon>Hypocreomycetidae</taxon>
        <taxon>Hypocreales</taxon>
        <taxon>Clavicipitaceae</taxon>
        <taxon>Ustilaginoidea</taxon>
    </lineage>
</organism>
<evidence type="ECO:0000313" key="16">
    <source>
        <dbReference type="Proteomes" id="UP000027002"/>
    </source>
</evidence>
<keyword evidence="5" id="KW-0328">Glycosyltransferase</keyword>
<sequence length="542" mass="62153">MSRFCSASWRVSAMNGLLTTSEKRSASPISCAAASPRSRKIVVLSLAVFLLILIAGTLRQGDRLCRAHYSRVPGLCGKNKDKAQPQHHAQEEPHHQTQAQNQNQTQPPRQGQNHTLAHDDDDDGGECAHFPDTSKVLVLLKTGASETYRRLPTHFMTMLKCLPADNVLIFSDMAETVTGHAVYDSLEFVLDGIKKTNADFEIYRRQKHCLIAHDECNKMYDVGSEGWNLDKYKNTHIAERAYQMRPHHDWYMFIDADTYVSFENLIKWLPHADPAKHHYIGSIEYSGTFPFAHGGSGYLMSQALMHSMLHGRKGFGNQYDEALTKHCCGDIMWSDIVQKEQKHPPENMWPFFNGRKPNTLSYSDKQWCQPVITLHKLVAQNINDVHALERELVKSGKELKIKDLFHRFFEPHLRALEPNWDNGSEDVFYAGPDVDPKARQNDEWWELPNRIRKDGLSDAEQAAHRSHEDCSKACDSFGDCFQYRYLDGVCGIGRVIRLGFATKKEDDAGKRVYSGWKVDRIRQWVKEHDECQQPTEWPVKDR</sequence>
<dbReference type="PANTHER" id="PTHR23033:SF40">
    <property type="entry name" value="APPLE DOMAIN-CONTAINING PROTEIN"/>
    <property type="match status" value="1"/>
</dbReference>
<dbReference type="Gene3D" id="3.90.550.50">
    <property type="match status" value="1"/>
</dbReference>
<dbReference type="Proteomes" id="UP000027002">
    <property type="component" value="Chromosome 4"/>
</dbReference>
<gene>
    <name evidence="15" type="ORF">UV8b_05137</name>
</gene>
<evidence type="ECO:0000256" key="10">
    <source>
        <dbReference type="ARBA" id="ARBA00022989"/>
    </source>
</evidence>
<evidence type="ECO:0000256" key="11">
    <source>
        <dbReference type="ARBA" id="ARBA00023136"/>
    </source>
</evidence>
<keyword evidence="8" id="KW-0547">Nucleotide-binding</keyword>
<dbReference type="EC" id="2.4.1.122" evidence="4"/>
<evidence type="ECO:0000259" key="14">
    <source>
        <dbReference type="Pfam" id="PF02434"/>
    </source>
</evidence>
<reference evidence="15" key="1">
    <citation type="submission" date="2020-03" db="EMBL/GenBank/DDBJ databases">
        <title>A mixture of massive structural variations and highly conserved coding sequences in Ustilaginoidea virens genome.</title>
        <authorList>
            <person name="Zhang K."/>
            <person name="Zhao Z."/>
            <person name="Zhang Z."/>
            <person name="Li Y."/>
            <person name="Hsiang T."/>
            <person name="Sun W."/>
        </authorList>
    </citation>
    <scope>NUCLEOTIDE SEQUENCE</scope>
    <source>
        <strain evidence="15">UV-8b</strain>
    </source>
</reference>
<evidence type="ECO:0000256" key="3">
    <source>
        <dbReference type="ARBA" id="ARBA00006462"/>
    </source>
</evidence>
<feature type="compositionally biased region" description="Low complexity" evidence="12">
    <location>
        <begin position="96"/>
        <end position="113"/>
    </location>
</feature>
<evidence type="ECO:0000256" key="2">
    <source>
        <dbReference type="ARBA" id="ARBA00004922"/>
    </source>
</evidence>
<evidence type="ECO:0000256" key="6">
    <source>
        <dbReference type="ARBA" id="ARBA00022679"/>
    </source>
</evidence>
<comment type="similarity">
    <text evidence="3">Belongs to the glycosyltransferase 31 family. Beta3-Gal-T subfamily.</text>
</comment>
<evidence type="ECO:0000256" key="8">
    <source>
        <dbReference type="ARBA" id="ARBA00022741"/>
    </source>
</evidence>
<accession>A0A8E5MIC9</accession>
<name>A0A8E5MIC9_USTVR</name>
<comment type="pathway">
    <text evidence="2">Protein modification; protein glycosylation.</text>
</comment>
<evidence type="ECO:0000256" key="12">
    <source>
        <dbReference type="SAM" id="MobiDB-lite"/>
    </source>
</evidence>
<dbReference type="GO" id="GO:0016020">
    <property type="term" value="C:membrane"/>
    <property type="evidence" value="ECO:0007669"/>
    <property type="project" value="UniProtKB-SubCell"/>
</dbReference>